<dbReference type="Pfam" id="PF04577">
    <property type="entry name" value="Glyco_transf_61"/>
    <property type="match status" value="1"/>
</dbReference>
<dbReference type="Proteomes" id="UP000807469">
    <property type="component" value="Unassembled WGS sequence"/>
</dbReference>
<keyword evidence="5" id="KW-1133">Transmembrane helix</keyword>
<accession>A0A9P5YZC1</accession>
<evidence type="ECO:0000256" key="7">
    <source>
        <dbReference type="ARBA" id="ARBA00023180"/>
    </source>
</evidence>
<dbReference type="GO" id="GO:0016020">
    <property type="term" value="C:membrane"/>
    <property type="evidence" value="ECO:0007669"/>
    <property type="project" value="UniProtKB-SubCell"/>
</dbReference>
<keyword evidence="4" id="KW-0812">Transmembrane</keyword>
<keyword evidence="6" id="KW-0472">Membrane</keyword>
<evidence type="ECO:0000259" key="8">
    <source>
        <dbReference type="Pfam" id="PF04577"/>
    </source>
</evidence>
<gene>
    <name evidence="9" type="ORF">BDN70DRAFT_862117</name>
</gene>
<keyword evidence="10" id="KW-1185">Reference proteome</keyword>
<sequence length="479" mass="54113">MWTKRQLVIISLVCLTATISLYTLSPRHLQHYAERYNTQEHWHDAVLAAVQAPIYSEDADLAPTTEITETTLPVGQDPPGFVIFDRLYTWNGTLYAVTSNPEAFPELPYIISQGIPVGHGIDTTPTPFDMQIISPESAKQFLGEHAVVISGMSFVLWDPKQFMTHYYHWWGEIILGAMRSYSRLALLPGVKTPLPEPRRFILANAVDNTWRDRAGVDGPLMRAAWPDAAIERSDFWTDLIKLNQTFVFERAMVISRASAHRSPFGKVWSKMIGSTMNVTVPDDFWKPLQQRVVENVVGYVPVMDQDGVINSEPTSDAPVLTYISRQHGGRRLTNESHDGLMDSLLQLEAEGICEVVVVHMEDLTFSRQLEVASRTTIMLAVHGNGLTHQLWMPSGPRSTVIEIFYPKTYIHDYSMLARNMGHKHYGIWNDTSLTFPRGQWFKGTEGGDIKNFNGNAILVHGPTVANIIRQRLTARIRDL</sequence>
<evidence type="ECO:0000256" key="3">
    <source>
        <dbReference type="ARBA" id="ARBA00022679"/>
    </source>
</evidence>
<dbReference type="GO" id="GO:0005783">
    <property type="term" value="C:endoplasmic reticulum"/>
    <property type="evidence" value="ECO:0007669"/>
    <property type="project" value="TreeGrafter"/>
</dbReference>
<evidence type="ECO:0000256" key="5">
    <source>
        <dbReference type="ARBA" id="ARBA00022989"/>
    </source>
</evidence>
<comment type="caution">
    <text evidence="9">The sequence shown here is derived from an EMBL/GenBank/DDBJ whole genome shotgun (WGS) entry which is preliminary data.</text>
</comment>
<name>A0A9P5YZC1_9AGAR</name>
<keyword evidence="3" id="KW-0808">Transferase</keyword>
<evidence type="ECO:0000256" key="6">
    <source>
        <dbReference type="ARBA" id="ARBA00023136"/>
    </source>
</evidence>
<evidence type="ECO:0000256" key="4">
    <source>
        <dbReference type="ARBA" id="ARBA00022692"/>
    </source>
</evidence>
<dbReference type="OrthoDB" id="529273at2759"/>
<evidence type="ECO:0000256" key="1">
    <source>
        <dbReference type="ARBA" id="ARBA00004167"/>
    </source>
</evidence>
<dbReference type="InterPro" id="IPR007657">
    <property type="entry name" value="Glycosyltransferase_61"/>
</dbReference>
<dbReference type="GO" id="GO:0097363">
    <property type="term" value="F:protein O-acetylglucosaminyltransferase activity"/>
    <property type="evidence" value="ECO:0007669"/>
    <property type="project" value="TreeGrafter"/>
</dbReference>
<feature type="domain" description="Glycosyltransferase 61 catalytic" evidence="8">
    <location>
        <begin position="166"/>
        <end position="395"/>
    </location>
</feature>
<dbReference type="PANTHER" id="PTHR20961:SF38">
    <property type="entry name" value="PROTEIN O-LINKED-MANNOSE BETA-1,4-N-ACETYLGLUCOSAMINYLTRANSFERASE 2"/>
    <property type="match status" value="1"/>
</dbReference>
<dbReference type="EMBL" id="MU155266">
    <property type="protein sequence ID" value="KAF9477284.1"/>
    <property type="molecule type" value="Genomic_DNA"/>
</dbReference>
<keyword evidence="7" id="KW-0325">Glycoprotein</keyword>
<reference evidence="9" key="1">
    <citation type="submission" date="2020-11" db="EMBL/GenBank/DDBJ databases">
        <authorList>
            <consortium name="DOE Joint Genome Institute"/>
            <person name="Ahrendt S."/>
            <person name="Riley R."/>
            <person name="Andreopoulos W."/>
            <person name="Labutti K."/>
            <person name="Pangilinan J."/>
            <person name="Ruiz-Duenas F.J."/>
            <person name="Barrasa J.M."/>
            <person name="Sanchez-Garcia M."/>
            <person name="Camarero S."/>
            <person name="Miyauchi S."/>
            <person name="Serrano A."/>
            <person name="Linde D."/>
            <person name="Babiker R."/>
            <person name="Drula E."/>
            <person name="Ayuso-Fernandez I."/>
            <person name="Pacheco R."/>
            <person name="Padilla G."/>
            <person name="Ferreira P."/>
            <person name="Barriuso J."/>
            <person name="Kellner H."/>
            <person name="Castanera R."/>
            <person name="Alfaro M."/>
            <person name="Ramirez L."/>
            <person name="Pisabarro A.G."/>
            <person name="Kuo A."/>
            <person name="Tritt A."/>
            <person name="Lipzen A."/>
            <person name="He G."/>
            <person name="Yan M."/>
            <person name="Ng V."/>
            <person name="Cullen D."/>
            <person name="Martin F."/>
            <person name="Rosso M.-N."/>
            <person name="Henrissat B."/>
            <person name="Hibbett D."/>
            <person name="Martinez A.T."/>
            <person name="Grigoriev I.V."/>
        </authorList>
    </citation>
    <scope>NUCLEOTIDE SEQUENCE</scope>
    <source>
        <strain evidence="9">CIRM-BRFM 674</strain>
    </source>
</reference>
<organism evidence="9 10">
    <name type="scientific">Pholiota conissans</name>
    <dbReference type="NCBI Taxonomy" id="109636"/>
    <lineage>
        <taxon>Eukaryota</taxon>
        <taxon>Fungi</taxon>
        <taxon>Dikarya</taxon>
        <taxon>Basidiomycota</taxon>
        <taxon>Agaricomycotina</taxon>
        <taxon>Agaricomycetes</taxon>
        <taxon>Agaricomycetidae</taxon>
        <taxon>Agaricales</taxon>
        <taxon>Agaricineae</taxon>
        <taxon>Strophariaceae</taxon>
        <taxon>Pholiota</taxon>
    </lineage>
</organism>
<dbReference type="InterPro" id="IPR049625">
    <property type="entry name" value="Glyco_transf_61_cat"/>
</dbReference>
<dbReference type="GO" id="GO:0035269">
    <property type="term" value="P:protein O-linked glycosylation via mannose"/>
    <property type="evidence" value="ECO:0007669"/>
    <property type="project" value="TreeGrafter"/>
</dbReference>
<dbReference type="PANTHER" id="PTHR20961">
    <property type="entry name" value="GLYCOSYLTRANSFERASE"/>
    <property type="match status" value="1"/>
</dbReference>
<dbReference type="AlphaFoldDB" id="A0A9P5YZC1"/>
<keyword evidence="2" id="KW-0328">Glycosyltransferase</keyword>
<evidence type="ECO:0000256" key="2">
    <source>
        <dbReference type="ARBA" id="ARBA00022676"/>
    </source>
</evidence>
<protein>
    <recommendedName>
        <fullName evidence="8">Glycosyltransferase 61 catalytic domain-containing protein</fullName>
    </recommendedName>
</protein>
<comment type="subcellular location">
    <subcellularLocation>
        <location evidence="1">Membrane</location>
        <topology evidence="1">Single-pass membrane protein</topology>
    </subcellularLocation>
</comment>
<proteinExistence type="predicted"/>
<evidence type="ECO:0000313" key="10">
    <source>
        <dbReference type="Proteomes" id="UP000807469"/>
    </source>
</evidence>
<evidence type="ECO:0000313" key="9">
    <source>
        <dbReference type="EMBL" id="KAF9477284.1"/>
    </source>
</evidence>